<evidence type="ECO:0000259" key="6">
    <source>
        <dbReference type="Pfam" id="PF02803"/>
    </source>
</evidence>
<dbReference type="Pfam" id="PF00108">
    <property type="entry name" value="Thiolase_N"/>
    <property type="match status" value="1"/>
</dbReference>
<proteinExistence type="inferred from homology"/>
<dbReference type="InterPro" id="IPR016039">
    <property type="entry name" value="Thiolase-like"/>
</dbReference>
<dbReference type="PANTHER" id="PTHR43365">
    <property type="entry name" value="BLR7806 PROTEIN"/>
    <property type="match status" value="1"/>
</dbReference>
<feature type="domain" description="Thiolase C-terminal" evidence="6">
    <location>
        <begin position="263"/>
        <end position="384"/>
    </location>
</feature>
<keyword evidence="2 4" id="KW-0808">Transferase</keyword>
<dbReference type="PROSITE" id="PS00737">
    <property type="entry name" value="THIOLASE_2"/>
    <property type="match status" value="1"/>
</dbReference>
<dbReference type="InterPro" id="IPR020610">
    <property type="entry name" value="Thiolase_AS"/>
</dbReference>
<evidence type="ECO:0000259" key="5">
    <source>
        <dbReference type="Pfam" id="PF00108"/>
    </source>
</evidence>
<dbReference type="RefSeq" id="WP_344918057.1">
    <property type="nucleotide sequence ID" value="NZ_BAABAQ010000003.1"/>
</dbReference>
<dbReference type="Proteomes" id="UP001501251">
    <property type="component" value="Unassembled WGS sequence"/>
</dbReference>
<dbReference type="EMBL" id="BAABAQ010000003">
    <property type="protein sequence ID" value="GAA4189331.1"/>
    <property type="molecule type" value="Genomic_DNA"/>
</dbReference>
<dbReference type="InterPro" id="IPR020616">
    <property type="entry name" value="Thiolase_N"/>
</dbReference>
<dbReference type="Gene3D" id="3.40.47.10">
    <property type="match status" value="2"/>
</dbReference>
<evidence type="ECO:0000256" key="4">
    <source>
        <dbReference type="RuleBase" id="RU003557"/>
    </source>
</evidence>
<feature type="domain" description="Thiolase N-terminal" evidence="5">
    <location>
        <begin position="4"/>
        <end position="255"/>
    </location>
</feature>
<evidence type="ECO:0000256" key="1">
    <source>
        <dbReference type="ARBA" id="ARBA00010982"/>
    </source>
</evidence>
<dbReference type="Pfam" id="PF02803">
    <property type="entry name" value="Thiolase_C"/>
    <property type="match status" value="1"/>
</dbReference>
<evidence type="ECO:0000256" key="3">
    <source>
        <dbReference type="ARBA" id="ARBA00023315"/>
    </source>
</evidence>
<dbReference type="SUPFAM" id="SSF53901">
    <property type="entry name" value="Thiolase-like"/>
    <property type="match status" value="2"/>
</dbReference>
<organism evidence="7 8">
    <name type="scientific">Streptosporangium oxazolinicum</name>
    <dbReference type="NCBI Taxonomy" id="909287"/>
    <lineage>
        <taxon>Bacteria</taxon>
        <taxon>Bacillati</taxon>
        <taxon>Actinomycetota</taxon>
        <taxon>Actinomycetes</taxon>
        <taxon>Streptosporangiales</taxon>
        <taxon>Streptosporangiaceae</taxon>
        <taxon>Streptosporangium</taxon>
    </lineage>
</organism>
<dbReference type="InterPro" id="IPR020617">
    <property type="entry name" value="Thiolase_C"/>
</dbReference>
<dbReference type="InterPro" id="IPR002155">
    <property type="entry name" value="Thiolase"/>
</dbReference>
<dbReference type="InterPro" id="IPR020613">
    <property type="entry name" value="Thiolase_CS"/>
</dbReference>
<evidence type="ECO:0000313" key="7">
    <source>
        <dbReference type="EMBL" id="GAA4189331.1"/>
    </source>
</evidence>
<keyword evidence="8" id="KW-1185">Reference proteome</keyword>
<dbReference type="PIRSF" id="PIRSF000429">
    <property type="entry name" value="Ac-CoA_Ac_transf"/>
    <property type="match status" value="1"/>
</dbReference>
<comment type="similarity">
    <text evidence="1 4">Belongs to the thiolase-like superfamily. Thiolase family.</text>
</comment>
<name>A0ABP8ASA3_9ACTN</name>
<dbReference type="CDD" id="cd00751">
    <property type="entry name" value="thiolase"/>
    <property type="match status" value="1"/>
</dbReference>
<keyword evidence="3 4" id="KW-0012">Acyltransferase</keyword>
<protein>
    <submittedName>
        <fullName evidence="7">Steroid 3-ketoacyl-CoA thiolase</fullName>
    </submittedName>
</protein>
<comment type="caution">
    <text evidence="7">The sequence shown here is derived from an EMBL/GenBank/DDBJ whole genome shotgun (WGS) entry which is preliminary data.</text>
</comment>
<accession>A0ABP8ASA3</accession>
<dbReference type="PANTHER" id="PTHR43365:SF1">
    <property type="entry name" value="ACETYL-COA C-ACYLTRANSFERASE"/>
    <property type="match status" value="1"/>
</dbReference>
<dbReference type="PROSITE" id="PS00099">
    <property type="entry name" value="THIOLASE_3"/>
    <property type="match status" value="1"/>
</dbReference>
<evidence type="ECO:0000313" key="8">
    <source>
        <dbReference type="Proteomes" id="UP001501251"/>
    </source>
</evidence>
<reference evidence="8" key="1">
    <citation type="journal article" date="2019" name="Int. J. Syst. Evol. Microbiol.">
        <title>The Global Catalogue of Microorganisms (GCM) 10K type strain sequencing project: providing services to taxonomists for standard genome sequencing and annotation.</title>
        <authorList>
            <consortium name="The Broad Institute Genomics Platform"/>
            <consortium name="The Broad Institute Genome Sequencing Center for Infectious Disease"/>
            <person name="Wu L."/>
            <person name="Ma J."/>
        </authorList>
    </citation>
    <scope>NUCLEOTIDE SEQUENCE [LARGE SCALE GENOMIC DNA]</scope>
    <source>
        <strain evidence="8">JCM 17388</strain>
    </source>
</reference>
<sequence length="385" mass="40084">MGAVIVEAVRTPIGRRGGWLAGLKPQAVLAAALNGLISRSGVDPASVEQVFAGCVTQAGEQGGHVGRHAWLYAGLPYQTGVTTVDAQCGSSQQAVHLVAALIQAGVVDVGVACGVEVMSRAPLGSNVLPADPRPGDWDIDLPDQFTAAERIARRRGLTRERLDRFGARSQRLAAEAWAEGRFDREVVAVTAPVLGRDGEPTGETRVVDRDQGLRETTVEGLAGLEPIMGEDGMHTAGTSSQISDGAAAVLLMSEEAAARHGLRPRARVLAQALVGSEPYYHLDGPVDATAKVLSATGMSTADIDRFEVNEAFASVVLSWSSVHKPDMERVNVNGGAIALGHPVGATGSRLITTALHELERSGSSTALVTMCAGGALATATILERL</sequence>
<dbReference type="NCBIfam" id="NF005889">
    <property type="entry name" value="PRK07850.1"/>
    <property type="match status" value="1"/>
</dbReference>
<gene>
    <name evidence="7" type="ORF">GCM10022252_26060</name>
</gene>
<dbReference type="NCBIfam" id="TIGR01930">
    <property type="entry name" value="AcCoA-C-Actrans"/>
    <property type="match status" value="1"/>
</dbReference>
<evidence type="ECO:0000256" key="2">
    <source>
        <dbReference type="ARBA" id="ARBA00022679"/>
    </source>
</evidence>